<reference evidence="3 4" key="1">
    <citation type="submission" date="2019-11" db="EMBL/GenBank/DDBJ databases">
        <title>Whole-genome sequencing of Allorhizobium vitis.</title>
        <authorList>
            <person name="Gan H.M."/>
            <person name="Savka M.A."/>
        </authorList>
    </citation>
    <scope>NUCLEOTIDE SEQUENCE [LARGE SCALE GENOMIC DNA]</scope>
    <source>
        <strain evidence="2 4">RF2/1</strain>
        <strain evidence="1 3">T1/7</strain>
    </source>
</reference>
<accession>A0ABD6HC03</accession>
<dbReference type="Proteomes" id="UP000179454">
    <property type="component" value="Unassembled WGS sequence"/>
</dbReference>
<dbReference type="AlphaFoldDB" id="A0ABD6HC03"/>
<evidence type="ECO:0000313" key="4">
    <source>
        <dbReference type="Proteomes" id="UP000179536"/>
    </source>
</evidence>
<keyword evidence="3" id="KW-1185">Reference proteome</keyword>
<gene>
    <name evidence="2" type="ORF">BBK91_020280</name>
    <name evidence="1" type="ORF">BBL17_022985</name>
</gene>
<protein>
    <recommendedName>
        <fullName evidence="5">Growth inhibitor PemK</fullName>
    </recommendedName>
</protein>
<dbReference type="EMBL" id="MBFA02000015">
    <property type="protein sequence ID" value="MUP12199.1"/>
    <property type="molecule type" value="Genomic_DNA"/>
</dbReference>
<sequence length="142" mass="15987">MTYPDPIPGLVVRYNYLWRKDELSGFTIGDKDRPCAIILSSKKTGLVTVIPITHSPPESGEEHLSIEIPSDICRQCGLDDSGNYIRLGETNRFLWPGIHLRNLPSAPSRVDYGMLPKAFFEEVLARIIDMVEKQMVSVTKRG</sequence>
<dbReference type="Proteomes" id="UP000179536">
    <property type="component" value="Unassembled WGS sequence"/>
</dbReference>
<evidence type="ECO:0000313" key="3">
    <source>
        <dbReference type="Proteomes" id="UP000179454"/>
    </source>
</evidence>
<evidence type="ECO:0000313" key="1">
    <source>
        <dbReference type="EMBL" id="MUO44652.1"/>
    </source>
</evidence>
<proteinExistence type="predicted"/>
<comment type="caution">
    <text evidence="2">The sequence shown here is derived from an EMBL/GenBank/DDBJ whole genome shotgun (WGS) entry which is preliminary data.</text>
</comment>
<dbReference type="EMBL" id="MBFE02000021">
    <property type="protein sequence ID" value="MUO44652.1"/>
    <property type="molecule type" value="Genomic_DNA"/>
</dbReference>
<name>A0ABD6HC03_AGRVI</name>
<organism evidence="2 4">
    <name type="scientific">Agrobacterium vitis</name>
    <name type="common">Rhizobium vitis</name>
    <dbReference type="NCBI Taxonomy" id="373"/>
    <lineage>
        <taxon>Bacteria</taxon>
        <taxon>Pseudomonadati</taxon>
        <taxon>Pseudomonadota</taxon>
        <taxon>Alphaproteobacteria</taxon>
        <taxon>Hyphomicrobiales</taxon>
        <taxon>Rhizobiaceae</taxon>
        <taxon>Rhizobium/Agrobacterium group</taxon>
        <taxon>Agrobacterium</taxon>
    </lineage>
</organism>
<evidence type="ECO:0000313" key="2">
    <source>
        <dbReference type="EMBL" id="MUP12199.1"/>
    </source>
</evidence>
<evidence type="ECO:0008006" key="5">
    <source>
        <dbReference type="Google" id="ProtNLM"/>
    </source>
</evidence>
<dbReference type="RefSeq" id="WP_139192285.1">
    <property type="nucleotide sequence ID" value="NZ_JAALYG010000004.1"/>
</dbReference>